<evidence type="ECO:0000256" key="1">
    <source>
        <dbReference type="ARBA" id="ARBA00010609"/>
    </source>
</evidence>
<organism evidence="3 4">
    <name type="scientific">Rubroshorea leprosula</name>
    <dbReference type="NCBI Taxonomy" id="152421"/>
    <lineage>
        <taxon>Eukaryota</taxon>
        <taxon>Viridiplantae</taxon>
        <taxon>Streptophyta</taxon>
        <taxon>Embryophyta</taxon>
        <taxon>Tracheophyta</taxon>
        <taxon>Spermatophyta</taxon>
        <taxon>Magnoliopsida</taxon>
        <taxon>eudicotyledons</taxon>
        <taxon>Gunneridae</taxon>
        <taxon>Pentapetalae</taxon>
        <taxon>rosids</taxon>
        <taxon>malvids</taxon>
        <taxon>Malvales</taxon>
        <taxon>Dipterocarpaceae</taxon>
        <taxon>Rubroshorea</taxon>
    </lineage>
</organism>
<dbReference type="InterPro" id="IPR045087">
    <property type="entry name" value="Cu-oxidase_fam"/>
</dbReference>
<dbReference type="PANTHER" id="PTHR11709:SF443">
    <property type="entry name" value="LACCASE-15"/>
    <property type="match status" value="1"/>
</dbReference>
<dbReference type="SUPFAM" id="SSF49503">
    <property type="entry name" value="Cupredoxins"/>
    <property type="match status" value="1"/>
</dbReference>
<dbReference type="InterPro" id="IPR008972">
    <property type="entry name" value="Cupredoxin"/>
</dbReference>
<feature type="domain" description="Plastocyanin-like" evidence="2">
    <location>
        <begin position="141"/>
        <end position="226"/>
    </location>
</feature>
<proteinExistence type="inferred from homology"/>
<name>A0AAV5L1F5_9ROSI</name>
<dbReference type="Proteomes" id="UP001054252">
    <property type="component" value="Unassembled WGS sequence"/>
</dbReference>
<dbReference type="PANTHER" id="PTHR11709">
    <property type="entry name" value="MULTI-COPPER OXIDASE"/>
    <property type="match status" value="1"/>
</dbReference>
<dbReference type="Pfam" id="PF07731">
    <property type="entry name" value="Cu-oxidase_2"/>
    <property type="match status" value="1"/>
</dbReference>
<evidence type="ECO:0000313" key="3">
    <source>
        <dbReference type="EMBL" id="GKV31063.1"/>
    </source>
</evidence>
<protein>
    <recommendedName>
        <fullName evidence="2">Plastocyanin-like domain-containing protein</fullName>
    </recommendedName>
</protein>
<dbReference type="EMBL" id="BPVZ01000089">
    <property type="protein sequence ID" value="GKV31063.1"/>
    <property type="molecule type" value="Genomic_DNA"/>
</dbReference>
<gene>
    <name evidence="3" type="ORF">SLEP1_g39804</name>
</gene>
<comment type="similarity">
    <text evidence="1">Belongs to the multicopper oxidase family.</text>
</comment>
<dbReference type="AlphaFoldDB" id="A0AAV5L1F5"/>
<reference evidence="3 4" key="1">
    <citation type="journal article" date="2021" name="Commun. Biol.">
        <title>The genome of Shorea leprosula (Dipterocarpaceae) highlights the ecological relevance of drought in aseasonal tropical rainforests.</title>
        <authorList>
            <person name="Ng K.K.S."/>
            <person name="Kobayashi M.J."/>
            <person name="Fawcett J.A."/>
            <person name="Hatakeyama M."/>
            <person name="Paape T."/>
            <person name="Ng C.H."/>
            <person name="Ang C.C."/>
            <person name="Tnah L.H."/>
            <person name="Lee C.T."/>
            <person name="Nishiyama T."/>
            <person name="Sese J."/>
            <person name="O'Brien M.J."/>
            <person name="Copetti D."/>
            <person name="Mohd Noor M.I."/>
            <person name="Ong R.C."/>
            <person name="Putra M."/>
            <person name="Sireger I.Z."/>
            <person name="Indrioko S."/>
            <person name="Kosugi Y."/>
            <person name="Izuno A."/>
            <person name="Isagi Y."/>
            <person name="Lee S.L."/>
            <person name="Shimizu K.K."/>
        </authorList>
    </citation>
    <scope>NUCLEOTIDE SEQUENCE [LARGE SCALE GENOMIC DNA]</scope>
    <source>
        <strain evidence="3">214</strain>
    </source>
</reference>
<comment type="caution">
    <text evidence="3">The sequence shown here is derived from an EMBL/GenBank/DDBJ whole genome shotgun (WGS) entry which is preliminary data.</text>
</comment>
<dbReference type="GO" id="GO:0005507">
    <property type="term" value="F:copper ion binding"/>
    <property type="evidence" value="ECO:0007669"/>
    <property type="project" value="InterPro"/>
</dbReference>
<keyword evidence="4" id="KW-1185">Reference proteome</keyword>
<dbReference type="InterPro" id="IPR011706">
    <property type="entry name" value="Cu-oxidase_C"/>
</dbReference>
<accession>A0AAV5L1F5</accession>
<evidence type="ECO:0000259" key="2">
    <source>
        <dbReference type="Pfam" id="PF07731"/>
    </source>
</evidence>
<dbReference type="GO" id="GO:0016491">
    <property type="term" value="F:oxidoreductase activity"/>
    <property type="evidence" value="ECO:0007669"/>
    <property type="project" value="InterPro"/>
</dbReference>
<sequence length="249" mass="27854">MGYGLLWHLHVFGVLRQAPWSRHLYFSCQVCYHGLLVSMEVKQGDQATFAAAAHEGDEVVPDGWNGLGGWRGSNESNGFGRANSQNEPKHALCPFLSLGPIEPIQPTEPDRCVWDPISLFSFVIYDFTAPNLPTDLEFLKLGREAKILEYNSTVELVFQGTFLLRGSDHPIHRHGFSFYVVGMGLGNFDKDKDPSRNNLVDPLLQNTVHVPKNGWTTIRFRADNPVFIVKNGKSPETKLLPPPPDMPPC</sequence>
<evidence type="ECO:0000313" key="4">
    <source>
        <dbReference type="Proteomes" id="UP001054252"/>
    </source>
</evidence>
<dbReference type="Gene3D" id="2.60.40.420">
    <property type="entry name" value="Cupredoxins - blue copper proteins"/>
    <property type="match status" value="1"/>
</dbReference>